<comment type="caution">
    <text evidence="2">The sequence shown here is derived from an EMBL/GenBank/DDBJ whole genome shotgun (WGS) entry which is preliminary data.</text>
</comment>
<accession>A0A511NCY0</accession>
<keyword evidence="1" id="KW-1133">Transmembrane helix</keyword>
<dbReference type="Proteomes" id="UP000321245">
    <property type="component" value="Unassembled WGS sequence"/>
</dbReference>
<name>A0A511NCY0_9FLAO</name>
<reference evidence="2 3" key="1">
    <citation type="submission" date="2019-07" db="EMBL/GenBank/DDBJ databases">
        <title>Whole genome shotgun sequence of Empedobacter brevis NBRC 14943.</title>
        <authorList>
            <person name="Hosoyama A."/>
            <person name="Uohara A."/>
            <person name="Ohji S."/>
            <person name="Ichikawa N."/>
        </authorList>
    </citation>
    <scope>NUCLEOTIDE SEQUENCE [LARGE SCALE GENOMIC DNA]</scope>
    <source>
        <strain evidence="2 3">NBRC 14943</strain>
    </source>
</reference>
<dbReference type="STRING" id="1218108.GCA_000382425_00535"/>
<proteinExistence type="predicted"/>
<keyword evidence="1" id="KW-0812">Transmembrane</keyword>
<evidence type="ECO:0000256" key="1">
    <source>
        <dbReference type="SAM" id="Phobius"/>
    </source>
</evidence>
<evidence type="ECO:0000313" key="2">
    <source>
        <dbReference type="EMBL" id="GEM50673.1"/>
    </source>
</evidence>
<feature type="transmembrane region" description="Helical" evidence="1">
    <location>
        <begin position="12"/>
        <end position="30"/>
    </location>
</feature>
<dbReference type="EMBL" id="BJXC01000002">
    <property type="protein sequence ID" value="GEM50673.1"/>
    <property type="molecule type" value="Genomic_DNA"/>
</dbReference>
<gene>
    <name evidence="2" type="ORF">EB1_04630</name>
</gene>
<evidence type="ECO:0000313" key="3">
    <source>
        <dbReference type="Proteomes" id="UP000321245"/>
    </source>
</evidence>
<keyword evidence="3" id="KW-1185">Reference proteome</keyword>
<sequence>MMLKQNRYTKLFICSLCFFILGIFSFGYGYNLDYYKNDNGIYFLLTGIFLLIVGFSVGIFSLVKGFIKIYKK</sequence>
<protein>
    <submittedName>
        <fullName evidence="2">Uncharacterized protein</fullName>
    </submittedName>
</protein>
<organism evidence="2 3">
    <name type="scientific">Empedobacter brevis NBRC 14943 = ATCC 43319</name>
    <dbReference type="NCBI Taxonomy" id="1218108"/>
    <lineage>
        <taxon>Bacteria</taxon>
        <taxon>Pseudomonadati</taxon>
        <taxon>Bacteroidota</taxon>
        <taxon>Flavobacteriia</taxon>
        <taxon>Flavobacteriales</taxon>
        <taxon>Weeksellaceae</taxon>
        <taxon>Empedobacter</taxon>
    </lineage>
</organism>
<keyword evidence="1" id="KW-0472">Membrane</keyword>
<feature type="transmembrane region" description="Helical" evidence="1">
    <location>
        <begin position="42"/>
        <end position="63"/>
    </location>
</feature>
<dbReference type="AlphaFoldDB" id="A0A511NCY0"/>